<accession>A0AAE3K4H9</accession>
<evidence type="ECO:0000313" key="3">
    <source>
        <dbReference type="Proteomes" id="UP001139365"/>
    </source>
</evidence>
<feature type="transmembrane region" description="Helical" evidence="1">
    <location>
        <begin position="20"/>
        <end position="37"/>
    </location>
</feature>
<organism evidence="2 3">
    <name type="scientific">Candidatus Colimorpha enterica</name>
    <dbReference type="NCBI Taxonomy" id="3083063"/>
    <lineage>
        <taxon>Bacteria</taxon>
        <taxon>Pseudomonadati</taxon>
        <taxon>Bacteroidota</taxon>
        <taxon>Bacteroidia</taxon>
        <taxon>Bacteroidales</taxon>
        <taxon>Candidatus Colimorpha</taxon>
    </lineage>
</organism>
<evidence type="ECO:0000313" key="2">
    <source>
        <dbReference type="EMBL" id="MCI5756018.1"/>
    </source>
</evidence>
<feature type="transmembrane region" description="Helical" evidence="1">
    <location>
        <begin position="81"/>
        <end position="105"/>
    </location>
</feature>
<protein>
    <submittedName>
        <fullName evidence="2">Uncharacterized protein</fullName>
    </submittedName>
</protein>
<dbReference type="EMBL" id="JALEMU010000113">
    <property type="protein sequence ID" value="MCI5756018.1"/>
    <property type="molecule type" value="Genomic_DNA"/>
</dbReference>
<keyword evidence="1" id="KW-0812">Transmembrane</keyword>
<feature type="transmembrane region" description="Helical" evidence="1">
    <location>
        <begin position="280"/>
        <end position="299"/>
    </location>
</feature>
<proteinExistence type="predicted"/>
<evidence type="ECO:0000256" key="1">
    <source>
        <dbReference type="SAM" id="Phobius"/>
    </source>
</evidence>
<reference evidence="2 3" key="1">
    <citation type="submission" date="2022-03" db="EMBL/GenBank/DDBJ databases">
        <title>Metagenome-assembled genomes from swine fecal metagenomes.</title>
        <authorList>
            <person name="Holman D.B."/>
            <person name="Kommadath A."/>
        </authorList>
    </citation>
    <scope>NUCLEOTIDE SEQUENCE [LARGE SCALE GENOMIC DNA]</scope>
    <source>
        <strain evidence="2">SUG147</strain>
    </source>
</reference>
<dbReference type="Proteomes" id="UP001139365">
    <property type="component" value="Unassembled WGS sequence"/>
</dbReference>
<keyword evidence="1" id="KW-1133">Transmembrane helix</keyword>
<gene>
    <name evidence="2" type="ORF">MR241_06965</name>
</gene>
<feature type="transmembrane region" description="Helical" evidence="1">
    <location>
        <begin position="311"/>
        <end position="334"/>
    </location>
</feature>
<feature type="transmembrane region" description="Helical" evidence="1">
    <location>
        <begin position="228"/>
        <end position="260"/>
    </location>
</feature>
<feature type="transmembrane region" description="Helical" evidence="1">
    <location>
        <begin position="370"/>
        <end position="390"/>
    </location>
</feature>
<name>A0AAE3K4H9_9BACT</name>
<feature type="transmembrane region" description="Helical" evidence="1">
    <location>
        <begin position="57"/>
        <end position="75"/>
    </location>
</feature>
<comment type="caution">
    <text evidence="2">The sequence shown here is derived from an EMBL/GenBank/DDBJ whole genome shotgun (WGS) entry which is preliminary data.</text>
</comment>
<keyword evidence="1" id="KW-0472">Membrane</keyword>
<sequence length="428" mass="46556">MNYSLIITGLFFLFNPEVNILDILPDFIGIILIMRGFRPITSVSATAEESYRNFSRYLAVSAVKAAALIPMISVASSDPSFYMLFTLVFAVLELIFAIPAFSGLWETVSDSAEFAGVSLPSGFRAAGGFTAAFLTLRSFFALAPELVYLYIIQEDGAVYPLAPYKSVLVMICLAVGLILGLVWLICTSRVFGALKRNKALTLDITRRLSEVRVTVAGTVKKVVPKLTLYIKIAAFFTVPFCIDGIPVLPLVVASVLMIFVSKQAEVLYGSPARKPKKLSVISSVLSAVSFIATLVFCVLHQQQAVLSIKRLYLQFTVPAVLRLASCVIFAVLLIRIGEILKKTVREHTGSDNSLPSESRSREELALKTGLAFRIGAVLVIVSTAVAYLLLYTVPVYQIFASAASLVWAGYISRVMESVAAGVGEKYPD</sequence>
<feature type="transmembrane region" description="Helical" evidence="1">
    <location>
        <begin position="164"/>
        <end position="186"/>
    </location>
</feature>
<feature type="transmembrane region" description="Helical" evidence="1">
    <location>
        <begin position="126"/>
        <end position="152"/>
    </location>
</feature>
<dbReference type="AlphaFoldDB" id="A0AAE3K4H9"/>